<accession>A0ACA9RW37</accession>
<comment type="caution">
    <text evidence="1">The sequence shown here is derived from an EMBL/GenBank/DDBJ whole genome shotgun (WGS) entry which is preliminary data.</text>
</comment>
<gene>
    <name evidence="1" type="ORF">RPERSI_LOCUS23795</name>
</gene>
<organism evidence="1 2">
    <name type="scientific">Racocetra persica</name>
    <dbReference type="NCBI Taxonomy" id="160502"/>
    <lineage>
        <taxon>Eukaryota</taxon>
        <taxon>Fungi</taxon>
        <taxon>Fungi incertae sedis</taxon>
        <taxon>Mucoromycota</taxon>
        <taxon>Glomeromycotina</taxon>
        <taxon>Glomeromycetes</taxon>
        <taxon>Diversisporales</taxon>
        <taxon>Gigasporaceae</taxon>
        <taxon>Racocetra</taxon>
    </lineage>
</organism>
<proteinExistence type="predicted"/>
<keyword evidence="2" id="KW-1185">Reference proteome</keyword>
<dbReference type="EMBL" id="CAJVQC010075071">
    <property type="protein sequence ID" value="CAG8813547.1"/>
    <property type="molecule type" value="Genomic_DNA"/>
</dbReference>
<evidence type="ECO:0000313" key="1">
    <source>
        <dbReference type="EMBL" id="CAG8813547.1"/>
    </source>
</evidence>
<dbReference type="Proteomes" id="UP000789920">
    <property type="component" value="Unassembled WGS sequence"/>
</dbReference>
<protein>
    <submittedName>
        <fullName evidence="1">26326_t:CDS:1</fullName>
    </submittedName>
</protein>
<sequence length="161" mass="19032">MDPNQKHLIEVILVEWKTYLDARKTYKEKILRNNYNGSLENILKEFNSLVNRLSDSDLKQFILFTSKQDIVVFCDFMIEEITTLPENELGTFKGFIIERHSKYLGSLVDMCHNLPENVKKYINTERSLYKKNLYHDSQFDVSNFKEINETYSSLISTLDDD</sequence>
<feature type="non-terminal residue" evidence="1">
    <location>
        <position position="161"/>
    </location>
</feature>
<name>A0ACA9RW37_9GLOM</name>
<evidence type="ECO:0000313" key="2">
    <source>
        <dbReference type="Proteomes" id="UP000789920"/>
    </source>
</evidence>
<reference evidence="1" key="1">
    <citation type="submission" date="2021-06" db="EMBL/GenBank/DDBJ databases">
        <authorList>
            <person name="Kallberg Y."/>
            <person name="Tangrot J."/>
            <person name="Rosling A."/>
        </authorList>
    </citation>
    <scope>NUCLEOTIDE SEQUENCE</scope>
    <source>
        <strain evidence="1">MA461A</strain>
    </source>
</reference>